<organism evidence="3">
    <name type="scientific">marine metagenome</name>
    <dbReference type="NCBI Taxonomy" id="408172"/>
    <lineage>
        <taxon>unclassified sequences</taxon>
        <taxon>metagenomes</taxon>
        <taxon>ecological metagenomes</taxon>
    </lineage>
</organism>
<evidence type="ECO:0000313" key="3">
    <source>
        <dbReference type="EMBL" id="SVD42589.1"/>
    </source>
</evidence>
<dbReference type="PANTHER" id="PTHR10996:SF283">
    <property type="entry name" value="GLYOXYLATE_HYDROXYPYRUVATE REDUCTASE B"/>
    <property type="match status" value="1"/>
</dbReference>
<feature type="domain" description="D-isomer specific 2-hydroxyacid dehydrogenase catalytic" evidence="2">
    <location>
        <begin position="32"/>
        <end position="111"/>
    </location>
</feature>
<name>A0A382V7X1_9ZZZZ</name>
<sequence length="125" mass="13129">MKVGVTCIQLIRDLEGFRPALEEAGIEVVAPSIPGQFLVGDALVEALAGCDGVVAGDDRFTADVLERLPGLRAIAKWGIGVDSIDFEAAERLGIEVTNTPGEFAAEVADVTLAYVVILARGLHLI</sequence>
<dbReference type="Gene3D" id="3.40.50.720">
    <property type="entry name" value="NAD(P)-binding Rossmann-like Domain"/>
    <property type="match status" value="1"/>
</dbReference>
<keyword evidence="1" id="KW-0560">Oxidoreductase</keyword>
<dbReference type="SUPFAM" id="SSF52283">
    <property type="entry name" value="Formate/glycerate dehydrogenase catalytic domain-like"/>
    <property type="match status" value="1"/>
</dbReference>
<reference evidence="3" key="1">
    <citation type="submission" date="2018-05" db="EMBL/GenBank/DDBJ databases">
        <authorList>
            <person name="Lanie J.A."/>
            <person name="Ng W.-L."/>
            <person name="Kazmierczak K.M."/>
            <person name="Andrzejewski T.M."/>
            <person name="Davidsen T.M."/>
            <person name="Wayne K.J."/>
            <person name="Tettelin H."/>
            <person name="Glass J.I."/>
            <person name="Rusch D."/>
            <person name="Podicherti R."/>
            <person name="Tsui H.-C.T."/>
            <person name="Winkler M.E."/>
        </authorList>
    </citation>
    <scope>NUCLEOTIDE SEQUENCE</scope>
</reference>
<dbReference type="GO" id="GO:0016618">
    <property type="term" value="F:hydroxypyruvate reductase [NAD(P)H] activity"/>
    <property type="evidence" value="ECO:0007669"/>
    <property type="project" value="TreeGrafter"/>
</dbReference>
<dbReference type="InterPro" id="IPR050223">
    <property type="entry name" value="D-isomer_2-hydroxyacid_DH"/>
</dbReference>
<dbReference type="GO" id="GO:0005829">
    <property type="term" value="C:cytosol"/>
    <property type="evidence" value="ECO:0007669"/>
    <property type="project" value="TreeGrafter"/>
</dbReference>
<dbReference type="EMBL" id="UINC01149866">
    <property type="protein sequence ID" value="SVD42589.1"/>
    <property type="molecule type" value="Genomic_DNA"/>
</dbReference>
<evidence type="ECO:0000259" key="2">
    <source>
        <dbReference type="Pfam" id="PF00389"/>
    </source>
</evidence>
<proteinExistence type="predicted"/>
<dbReference type="GO" id="GO:0051287">
    <property type="term" value="F:NAD binding"/>
    <property type="evidence" value="ECO:0007669"/>
    <property type="project" value="InterPro"/>
</dbReference>
<accession>A0A382V7X1</accession>
<dbReference type="AlphaFoldDB" id="A0A382V7X1"/>
<dbReference type="Pfam" id="PF00389">
    <property type="entry name" value="2-Hacid_dh"/>
    <property type="match status" value="1"/>
</dbReference>
<gene>
    <name evidence="3" type="ORF">METZ01_LOCUS395443</name>
</gene>
<protein>
    <recommendedName>
        <fullName evidence="2">D-isomer specific 2-hydroxyacid dehydrogenase catalytic domain-containing protein</fullName>
    </recommendedName>
</protein>
<dbReference type="InterPro" id="IPR006139">
    <property type="entry name" value="D-isomer_2_OHA_DH_cat_dom"/>
</dbReference>
<evidence type="ECO:0000256" key="1">
    <source>
        <dbReference type="ARBA" id="ARBA00023002"/>
    </source>
</evidence>
<feature type="non-terminal residue" evidence="3">
    <location>
        <position position="125"/>
    </location>
</feature>
<dbReference type="PANTHER" id="PTHR10996">
    <property type="entry name" value="2-HYDROXYACID DEHYDROGENASE-RELATED"/>
    <property type="match status" value="1"/>
</dbReference>
<dbReference type="GO" id="GO:0030267">
    <property type="term" value="F:glyoxylate reductase (NADPH) activity"/>
    <property type="evidence" value="ECO:0007669"/>
    <property type="project" value="TreeGrafter"/>
</dbReference>